<sequence length="455" mass="50444">MRISVIGTGYVGLVTGVCLATKGHQVICIDKQLKIVKKINRMEAPIYEPGLEELLRNVITKGTLVATTDLKSAVMNTDISIISVGTPFRDGKIDLRYIESAAQEIGNVLKEKNSYHVICVKSTVIPTTTDTLVKSILEDASGKKAGEFGLAMNPEFLREGKAVQDFMYPDRIVIGAYDKESFESMKNVYKDFFDAPILKVNLRTAEMIKYTANALLATLISYSNEVAVICEKVGKIDVKEVLEGVTLDKRFNPRVNNQLIYPGMVSYLKAGCGFGGSCFPKDVQALLAFSKELGYFPSMIQATLAINYAQPYRLIERLEEILDTLENTKIAVLGLSFKPETDDIRESPSLVIIKELLAKKAKVIGVDPIAIENTKKKFPQNELLHYSTDYKHALQEADAAILVTAWSDFTKISPQEVKKLMKIPILIDGRRVFDKSSFEAAGVQYIGVGLAEYLQ</sequence>
<feature type="binding site" evidence="10">
    <location>
        <position position="123"/>
    </location>
    <ligand>
        <name>NAD(+)</name>
        <dbReference type="ChEBI" id="CHEBI:57540"/>
    </ligand>
</feature>
<dbReference type="InterPro" id="IPR017476">
    <property type="entry name" value="UDP-Glc/GDP-Man"/>
</dbReference>
<feature type="binding site" evidence="10">
    <location>
        <position position="281"/>
    </location>
    <ligand>
        <name>NAD(+)</name>
        <dbReference type="ChEBI" id="CHEBI:57540"/>
    </ligand>
</feature>
<dbReference type="GO" id="GO:0003979">
    <property type="term" value="F:UDP-glucose 6-dehydrogenase activity"/>
    <property type="evidence" value="ECO:0007669"/>
    <property type="project" value="UniProtKB-EC"/>
</dbReference>
<dbReference type="PIRSF" id="PIRSF500134">
    <property type="entry name" value="UDPglc_DH_bac"/>
    <property type="match status" value="1"/>
</dbReference>
<feature type="binding site" evidence="9">
    <location>
        <begin position="156"/>
        <end position="159"/>
    </location>
    <ligand>
        <name>substrate</name>
    </ligand>
</feature>
<keyword evidence="13" id="KW-1185">Reference proteome</keyword>
<feature type="binding site" evidence="9">
    <location>
        <position position="338"/>
    </location>
    <ligand>
        <name>substrate</name>
    </ligand>
</feature>
<dbReference type="UniPathway" id="UPA00038">
    <property type="reaction ID" value="UER00491"/>
</dbReference>
<evidence type="ECO:0000256" key="4">
    <source>
        <dbReference type="ARBA" id="ARBA00023002"/>
    </source>
</evidence>
<dbReference type="NCBIfam" id="TIGR03026">
    <property type="entry name" value="NDP-sugDHase"/>
    <property type="match status" value="1"/>
</dbReference>
<name>A0A561CZG4_9BACI</name>
<keyword evidence="5 7" id="KW-0520">NAD</keyword>
<gene>
    <name evidence="12" type="ORF">FB550_111117</name>
</gene>
<evidence type="ECO:0000256" key="10">
    <source>
        <dbReference type="PIRSR" id="PIRSR500134-3"/>
    </source>
</evidence>
<dbReference type="Gene3D" id="1.20.5.100">
    <property type="entry name" value="Cytochrome c1, transmembrane anchor, C-terminal"/>
    <property type="match status" value="1"/>
</dbReference>
<dbReference type="InterPro" id="IPR036220">
    <property type="entry name" value="UDP-Glc/GDP-Man_DH_C_sf"/>
</dbReference>
<organism evidence="12 13">
    <name type="scientific">Neobacillus bataviensis</name>
    <dbReference type="NCBI Taxonomy" id="220685"/>
    <lineage>
        <taxon>Bacteria</taxon>
        <taxon>Bacillati</taxon>
        <taxon>Bacillota</taxon>
        <taxon>Bacilli</taxon>
        <taxon>Bacillales</taxon>
        <taxon>Bacillaceae</taxon>
        <taxon>Neobacillus</taxon>
    </lineage>
</organism>
<dbReference type="Pfam" id="PF03721">
    <property type="entry name" value="UDPG_MGDP_dh_N"/>
    <property type="match status" value="1"/>
</dbReference>
<evidence type="ECO:0000256" key="6">
    <source>
        <dbReference type="ARBA" id="ARBA00047473"/>
    </source>
</evidence>
<feature type="active site" description="Nucleophile" evidence="8">
    <location>
        <position position="278"/>
    </location>
</feature>
<dbReference type="InterPro" id="IPR001732">
    <property type="entry name" value="UDP-Glc/GDP-Man_DH_N"/>
</dbReference>
<evidence type="ECO:0000256" key="3">
    <source>
        <dbReference type="ARBA" id="ARBA00012954"/>
    </source>
</evidence>
<dbReference type="SUPFAM" id="SSF51735">
    <property type="entry name" value="NAD(P)-binding Rossmann-fold domains"/>
    <property type="match status" value="1"/>
</dbReference>
<dbReference type="Pfam" id="PF00984">
    <property type="entry name" value="UDPG_MGDP_dh"/>
    <property type="match status" value="1"/>
</dbReference>
<proteinExistence type="inferred from homology"/>
<dbReference type="InterPro" id="IPR036291">
    <property type="entry name" value="NAD(P)-bd_dom_sf"/>
</dbReference>
<protein>
    <recommendedName>
        <fullName evidence="3 7">UDP-glucose 6-dehydrogenase</fullName>
        <ecNumber evidence="3 7">1.1.1.22</ecNumber>
    </recommendedName>
</protein>
<dbReference type="Gene3D" id="3.40.50.720">
    <property type="entry name" value="NAD(P)-binding Rossmann-like Domain"/>
    <property type="match status" value="2"/>
</dbReference>
<evidence type="ECO:0000256" key="9">
    <source>
        <dbReference type="PIRSR" id="PIRSR500134-2"/>
    </source>
</evidence>
<dbReference type="PANTHER" id="PTHR43750:SF3">
    <property type="entry name" value="UDP-GLUCOSE 6-DEHYDROGENASE TUAD"/>
    <property type="match status" value="1"/>
</dbReference>
<dbReference type="EC" id="1.1.1.22" evidence="3 7"/>
<dbReference type="EMBL" id="VIVN01000011">
    <property type="protein sequence ID" value="TWD96460.1"/>
    <property type="molecule type" value="Genomic_DNA"/>
</dbReference>
<comment type="caution">
    <text evidence="12">The sequence shown here is derived from an EMBL/GenBank/DDBJ whole genome shotgun (WGS) entry which is preliminary data.</text>
</comment>
<dbReference type="InterPro" id="IPR028357">
    <property type="entry name" value="UDPglc_DH_bac"/>
</dbReference>
<dbReference type="InterPro" id="IPR014026">
    <property type="entry name" value="UDP-Glc/GDP-Man_DH_dimer"/>
</dbReference>
<reference evidence="12 13" key="1">
    <citation type="submission" date="2019-06" db="EMBL/GenBank/DDBJ databases">
        <title>Sorghum-associated microbial communities from plants grown in Nebraska, USA.</title>
        <authorList>
            <person name="Schachtman D."/>
        </authorList>
    </citation>
    <scope>NUCLEOTIDE SEQUENCE [LARGE SCALE GENOMIC DNA]</scope>
    <source>
        <strain evidence="12 13">2482</strain>
    </source>
</reference>
<feature type="binding site" evidence="10">
    <location>
        <position position="345"/>
    </location>
    <ligand>
        <name>NAD(+)</name>
        <dbReference type="ChEBI" id="CHEBI:57540"/>
    </ligand>
</feature>
<feature type="binding site" evidence="10">
    <location>
        <position position="86"/>
    </location>
    <ligand>
        <name>NAD(+)</name>
        <dbReference type="ChEBI" id="CHEBI:57540"/>
    </ligand>
</feature>
<feature type="binding site" evidence="10">
    <location>
        <position position="30"/>
    </location>
    <ligand>
        <name>NAD(+)</name>
        <dbReference type="ChEBI" id="CHEBI:57540"/>
    </ligand>
</feature>
<dbReference type="GO" id="GO:0051287">
    <property type="term" value="F:NAD binding"/>
    <property type="evidence" value="ECO:0007669"/>
    <property type="project" value="InterPro"/>
</dbReference>
<dbReference type="RefSeq" id="WP_144566947.1">
    <property type="nucleotide sequence ID" value="NZ_VIVN01000011.1"/>
</dbReference>
<dbReference type="GO" id="GO:0000271">
    <property type="term" value="P:polysaccharide biosynthetic process"/>
    <property type="evidence" value="ECO:0007669"/>
    <property type="project" value="InterPro"/>
</dbReference>
<feature type="binding site" evidence="10">
    <location>
        <position position="159"/>
    </location>
    <ligand>
        <name>NAD(+)</name>
        <dbReference type="ChEBI" id="CHEBI:57540"/>
    </ligand>
</feature>
<dbReference type="Proteomes" id="UP000319671">
    <property type="component" value="Unassembled WGS sequence"/>
</dbReference>
<feature type="binding site" evidence="9">
    <location>
        <begin position="267"/>
        <end position="271"/>
    </location>
    <ligand>
        <name>substrate</name>
    </ligand>
</feature>
<feature type="binding site" evidence="9">
    <location>
        <position position="275"/>
    </location>
    <ligand>
        <name>substrate</name>
    </ligand>
</feature>
<dbReference type="PANTHER" id="PTHR43750">
    <property type="entry name" value="UDP-GLUCOSE 6-DEHYDROGENASE TUAD"/>
    <property type="match status" value="1"/>
</dbReference>
<comment type="pathway">
    <text evidence="1">Nucleotide-sugar biosynthesis; UDP-alpha-D-glucuronate biosynthesis; UDP-alpha-D-glucuronate from UDP-alpha-D-glucose: step 1/1.</text>
</comment>
<evidence type="ECO:0000313" key="13">
    <source>
        <dbReference type="Proteomes" id="UP000319671"/>
    </source>
</evidence>
<evidence type="ECO:0000256" key="1">
    <source>
        <dbReference type="ARBA" id="ARBA00004701"/>
    </source>
</evidence>
<evidence type="ECO:0000256" key="7">
    <source>
        <dbReference type="PIRNR" id="PIRNR000124"/>
    </source>
</evidence>
<evidence type="ECO:0000259" key="11">
    <source>
        <dbReference type="SMART" id="SM00984"/>
    </source>
</evidence>
<comment type="catalytic activity">
    <reaction evidence="6 7">
        <text>UDP-alpha-D-glucose + 2 NAD(+) + H2O = UDP-alpha-D-glucuronate + 2 NADH + 3 H(+)</text>
        <dbReference type="Rhea" id="RHEA:23596"/>
        <dbReference type="ChEBI" id="CHEBI:15377"/>
        <dbReference type="ChEBI" id="CHEBI:15378"/>
        <dbReference type="ChEBI" id="CHEBI:57540"/>
        <dbReference type="ChEBI" id="CHEBI:57945"/>
        <dbReference type="ChEBI" id="CHEBI:58052"/>
        <dbReference type="ChEBI" id="CHEBI:58885"/>
        <dbReference type="EC" id="1.1.1.22"/>
    </reaction>
</comment>
<accession>A0A561CZG4</accession>
<dbReference type="SMART" id="SM00984">
    <property type="entry name" value="UDPG_MGDP_dh_C"/>
    <property type="match status" value="1"/>
</dbReference>
<feature type="binding site" evidence="9">
    <location>
        <position position="209"/>
    </location>
    <ligand>
        <name>substrate</name>
    </ligand>
</feature>
<dbReference type="Pfam" id="PF03720">
    <property type="entry name" value="UDPG_MGDP_dh_C"/>
    <property type="match status" value="1"/>
</dbReference>
<evidence type="ECO:0000256" key="8">
    <source>
        <dbReference type="PIRSR" id="PIRSR500134-1"/>
    </source>
</evidence>
<evidence type="ECO:0000313" key="12">
    <source>
        <dbReference type="EMBL" id="TWD96460.1"/>
    </source>
</evidence>
<dbReference type="PIRSF" id="PIRSF000124">
    <property type="entry name" value="UDPglc_GDPman_dh"/>
    <property type="match status" value="1"/>
</dbReference>
<dbReference type="AlphaFoldDB" id="A0A561CZG4"/>
<dbReference type="InterPro" id="IPR008927">
    <property type="entry name" value="6-PGluconate_DH-like_C_sf"/>
</dbReference>
<dbReference type="GO" id="GO:0006065">
    <property type="term" value="P:UDP-glucuronate biosynthetic process"/>
    <property type="evidence" value="ECO:0007669"/>
    <property type="project" value="UniProtKB-UniPathway"/>
</dbReference>
<keyword evidence="4 7" id="KW-0560">Oxidoreductase</keyword>
<evidence type="ECO:0000256" key="5">
    <source>
        <dbReference type="ARBA" id="ARBA00023027"/>
    </source>
</evidence>
<comment type="similarity">
    <text evidence="2 7">Belongs to the UDP-glucose/GDP-mannose dehydrogenase family.</text>
</comment>
<feature type="domain" description="UDP-glucose/GDP-mannose dehydrogenase C-terminal" evidence="11">
    <location>
        <begin position="331"/>
        <end position="435"/>
    </location>
</feature>
<dbReference type="InterPro" id="IPR014027">
    <property type="entry name" value="UDP-Glc/GDP-Man_DH_C"/>
</dbReference>
<dbReference type="SUPFAM" id="SSF48179">
    <property type="entry name" value="6-phosphogluconate dehydrogenase C-terminal domain-like"/>
    <property type="match status" value="1"/>
</dbReference>
<evidence type="ECO:0000256" key="2">
    <source>
        <dbReference type="ARBA" id="ARBA00006601"/>
    </source>
</evidence>
<dbReference type="SUPFAM" id="SSF52413">
    <property type="entry name" value="UDP-glucose/GDP-mannose dehydrogenase C-terminal domain"/>
    <property type="match status" value="1"/>
</dbReference>